<accession>A0A507DRZ9</accession>
<dbReference type="STRING" id="109895.A0A507DRZ9"/>
<feature type="transmembrane region" description="Helical" evidence="16">
    <location>
        <begin position="1014"/>
        <end position="1032"/>
    </location>
</feature>
<protein>
    <recommendedName>
        <fullName evidence="16">Phospholipid-transporting ATPase</fullName>
        <ecNumber evidence="16">7.6.2.1</ecNumber>
    </recommendedName>
</protein>
<feature type="transmembrane region" description="Helical" evidence="16">
    <location>
        <begin position="497"/>
        <end position="519"/>
    </location>
</feature>
<feature type="binding site" evidence="15">
    <location>
        <position position="571"/>
    </location>
    <ligand>
        <name>Mg(2+)</name>
        <dbReference type="ChEBI" id="CHEBI:18420"/>
    </ligand>
</feature>
<gene>
    <name evidence="21" type="ORF">PhCBS80983_g05997</name>
</gene>
<keyword evidence="6 14" id="KW-0067">ATP-binding</keyword>
<feature type="binding site" evidence="14">
    <location>
        <position position="937"/>
    </location>
    <ligand>
        <name>ATP</name>
        <dbReference type="ChEBI" id="CHEBI:30616"/>
    </ligand>
</feature>
<feature type="coiled-coil region" evidence="17">
    <location>
        <begin position="772"/>
        <end position="799"/>
    </location>
</feature>
<keyword evidence="3 16" id="KW-0812">Transmembrane</keyword>
<keyword evidence="4 15" id="KW-0479">Metal-binding</keyword>
<dbReference type="InterPro" id="IPR023214">
    <property type="entry name" value="HAD_sf"/>
</dbReference>
<feature type="binding site" evidence="15">
    <location>
        <position position="569"/>
    </location>
    <ligand>
        <name>Mg(2+)</name>
        <dbReference type="ChEBI" id="CHEBI:18420"/>
    </ligand>
</feature>
<dbReference type="Pfam" id="PF16212">
    <property type="entry name" value="PhoLip_ATPase_C"/>
    <property type="match status" value="1"/>
</dbReference>
<dbReference type="GO" id="GO:0016887">
    <property type="term" value="F:ATP hydrolysis activity"/>
    <property type="evidence" value="ECO:0007669"/>
    <property type="project" value="InterPro"/>
</dbReference>
<dbReference type="GO" id="GO:0045332">
    <property type="term" value="P:phospholipid translocation"/>
    <property type="evidence" value="ECO:0007669"/>
    <property type="project" value="TreeGrafter"/>
</dbReference>
<dbReference type="SFLD" id="SFLDS00003">
    <property type="entry name" value="Haloacid_Dehalogenase"/>
    <property type="match status" value="1"/>
</dbReference>
<evidence type="ECO:0000259" key="20">
    <source>
        <dbReference type="Pfam" id="PF16212"/>
    </source>
</evidence>
<feature type="binding site" evidence="14">
    <location>
        <position position="758"/>
    </location>
    <ligand>
        <name>ATP</name>
        <dbReference type="ChEBI" id="CHEBI:30616"/>
    </ligand>
</feature>
<comment type="similarity">
    <text evidence="2 16">Belongs to the cation transport ATPase (P-type) (TC 3.A.3) family. Type IV subfamily.</text>
</comment>
<evidence type="ECO:0000256" key="17">
    <source>
        <dbReference type="SAM" id="Coils"/>
    </source>
</evidence>
<dbReference type="Gene3D" id="3.40.50.1000">
    <property type="entry name" value="HAD superfamily/HAD-like"/>
    <property type="match status" value="1"/>
</dbReference>
<comment type="subcellular location">
    <subcellularLocation>
        <location evidence="1 16">Membrane</location>
        <topology evidence="1 16">Multi-pass membrane protein</topology>
    </subcellularLocation>
</comment>
<feature type="binding site" evidence="14">
    <location>
        <position position="839"/>
    </location>
    <ligand>
        <name>ATP</name>
        <dbReference type="ChEBI" id="CHEBI:30616"/>
    </ligand>
</feature>
<proteinExistence type="inferred from homology"/>
<dbReference type="GO" id="GO:0005886">
    <property type="term" value="C:plasma membrane"/>
    <property type="evidence" value="ECO:0007669"/>
    <property type="project" value="TreeGrafter"/>
</dbReference>
<feature type="domain" description="P-type ATPase C-terminal" evidence="20">
    <location>
        <begin position="983"/>
        <end position="1232"/>
    </location>
</feature>
<dbReference type="NCBIfam" id="TIGR01652">
    <property type="entry name" value="ATPase-Plipid"/>
    <property type="match status" value="1"/>
</dbReference>
<evidence type="ECO:0000256" key="8">
    <source>
        <dbReference type="ARBA" id="ARBA00022967"/>
    </source>
</evidence>
<evidence type="ECO:0000256" key="11">
    <source>
        <dbReference type="ARBA" id="ARBA00034036"/>
    </source>
</evidence>
<keyword evidence="9 16" id="KW-1133">Transmembrane helix</keyword>
<feature type="binding site" evidence="14">
    <location>
        <position position="961"/>
    </location>
    <ligand>
        <name>ATP</name>
        <dbReference type="ChEBI" id="CHEBI:30616"/>
    </ligand>
</feature>
<evidence type="ECO:0000256" key="14">
    <source>
        <dbReference type="PIRSR" id="PIRSR606539-2"/>
    </source>
</evidence>
<keyword evidence="7 15" id="KW-0460">Magnesium</keyword>
<dbReference type="GO" id="GO:0005524">
    <property type="term" value="F:ATP binding"/>
    <property type="evidence" value="ECO:0007669"/>
    <property type="project" value="UniProtKB-UniRule"/>
</dbReference>
<evidence type="ECO:0000256" key="10">
    <source>
        <dbReference type="ARBA" id="ARBA00023136"/>
    </source>
</evidence>
<evidence type="ECO:0000313" key="21">
    <source>
        <dbReference type="EMBL" id="TPX54241.1"/>
    </source>
</evidence>
<dbReference type="InterPro" id="IPR001757">
    <property type="entry name" value="P_typ_ATPase"/>
</dbReference>
<feature type="binding site" evidence="14">
    <location>
        <position position="724"/>
    </location>
    <ligand>
        <name>ATP</name>
        <dbReference type="ChEBI" id="CHEBI:30616"/>
    </ligand>
</feature>
<evidence type="ECO:0000256" key="4">
    <source>
        <dbReference type="ARBA" id="ARBA00022723"/>
    </source>
</evidence>
<dbReference type="Gene3D" id="3.40.1110.10">
    <property type="entry name" value="Calcium-transporting ATPase, cytoplasmic domain N"/>
    <property type="match status" value="1"/>
</dbReference>
<comment type="cofactor">
    <cofactor evidence="15">
        <name>Mg(2+)</name>
        <dbReference type="ChEBI" id="CHEBI:18420"/>
    </cofactor>
</comment>
<keyword evidence="5 14" id="KW-0547">Nucleotide-binding</keyword>
<evidence type="ECO:0000313" key="22">
    <source>
        <dbReference type="Proteomes" id="UP000318582"/>
    </source>
</evidence>
<dbReference type="SUPFAM" id="SSF81653">
    <property type="entry name" value="Calcium ATPase, transduction domain A"/>
    <property type="match status" value="1"/>
</dbReference>
<dbReference type="InterPro" id="IPR023299">
    <property type="entry name" value="ATPase_P-typ_cyto_dom_N"/>
</dbReference>
<dbReference type="SUPFAM" id="SSF81665">
    <property type="entry name" value="Calcium ATPase, transmembrane domain M"/>
    <property type="match status" value="1"/>
</dbReference>
<feature type="binding site" evidence="14">
    <location>
        <position position="840"/>
    </location>
    <ligand>
        <name>ATP</name>
        <dbReference type="ChEBI" id="CHEBI:30616"/>
    </ligand>
</feature>
<comment type="catalytic activity">
    <reaction evidence="11 16">
        <text>ATP + H2O + phospholipidSide 1 = ADP + phosphate + phospholipidSide 2.</text>
        <dbReference type="EC" id="7.6.2.1"/>
    </reaction>
</comment>
<dbReference type="SFLD" id="SFLDF00027">
    <property type="entry name" value="p-type_atpase"/>
    <property type="match status" value="1"/>
</dbReference>
<reference evidence="21 22" key="1">
    <citation type="journal article" date="2019" name="Sci. Rep.">
        <title>Comparative genomics of chytrid fungi reveal insights into the obligate biotrophic and pathogenic lifestyle of Synchytrium endobioticum.</title>
        <authorList>
            <person name="van de Vossenberg B.T.L.H."/>
            <person name="Warris S."/>
            <person name="Nguyen H.D.T."/>
            <person name="van Gent-Pelzer M.P.E."/>
            <person name="Joly D.L."/>
            <person name="van de Geest H.C."/>
            <person name="Bonants P.J.M."/>
            <person name="Smith D.S."/>
            <person name="Levesque C.A."/>
            <person name="van der Lee T.A.J."/>
        </authorList>
    </citation>
    <scope>NUCLEOTIDE SEQUENCE [LARGE SCALE GENOMIC DNA]</scope>
    <source>
        <strain evidence="21 22">CBS 809.83</strain>
    </source>
</reference>
<dbReference type="InterPro" id="IPR023298">
    <property type="entry name" value="ATPase_P-typ_TM_dom_sf"/>
</dbReference>
<dbReference type="SFLD" id="SFLDG00002">
    <property type="entry name" value="C1.7:_P-type_atpase_like"/>
    <property type="match status" value="1"/>
</dbReference>
<evidence type="ECO:0000256" key="16">
    <source>
        <dbReference type="RuleBase" id="RU362033"/>
    </source>
</evidence>
<dbReference type="InterPro" id="IPR032630">
    <property type="entry name" value="P_typ_ATPase_c"/>
</dbReference>
<dbReference type="GO" id="GO:0000287">
    <property type="term" value="F:magnesium ion binding"/>
    <property type="evidence" value="ECO:0007669"/>
    <property type="project" value="UniProtKB-UniRule"/>
</dbReference>
<dbReference type="PROSITE" id="PS00154">
    <property type="entry name" value="ATPASE_E1_E2"/>
    <property type="match status" value="1"/>
</dbReference>
<dbReference type="InterPro" id="IPR044492">
    <property type="entry name" value="P_typ_ATPase_HD_dom"/>
</dbReference>
<feature type="binding site" evidence="14">
    <location>
        <position position="931"/>
    </location>
    <ligand>
        <name>ATP</name>
        <dbReference type="ChEBI" id="CHEBI:30616"/>
    </ligand>
</feature>
<dbReference type="InterPro" id="IPR008250">
    <property type="entry name" value="ATPase_P-typ_transduc_dom_A_sf"/>
</dbReference>
<feature type="transmembrane region" description="Helical" evidence="16">
    <location>
        <begin position="1047"/>
        <end position="1067"/>
    </location>
</feature>
<feature type="transmembrane region" description="Helical" evidence="16">
    <location>
        <begin position="1097"/>
        <end position="1119"/>
    </location>
</feature>
<dbReference type="PANTHER" id="PTHR24092:SF218">
    <property type="entry name" value="PHOSPHOLIPID-TRANSPORTING ATPASE"/>
    <property type="match status" value="1"/>
</dbReference>
<dbReference type="InterPro" id="IPR036412">
    <property type="entry name" value="HAD-like_sf"/>
</dbReference>
<dbReference type="PRINTS" id="PR00119">
    <property type="entry name" value="CATATPASE"/>
</dbReference>
<feature type="binding site" evidence="14">
    <location>
        <position position="570"/>
    </location>
    <ligand>
        <name>ATP</name>
        <dbReference type="ChEBI" id="CHEBI:30616"/>
    </ligand>
</feature>
<evidence type="ECO:0000256" key="1">
    <source>
        <dbReference type="ARBA" id="ARBA00004141"/>
    </source>
</evidence>
<dbReference type="Pfam" id="PF13246">
    <property type="entry name" value="Cation_ATPase"/>
    <property type="match status" value="1"/>
</dbReference>
<keyword evidence="17" id="KW-0175">Coiled coil</keyword>
<feature type="binding site" evidence="14">
    <location>
        <position position="571"/>
    </location>
    <ligand>
        <name>ATP</name>
        <dbReference type="ChEBI" id="CHEBI:30616"/>
    </ligand>
</feature>
<feature type="compositionally biased region" description="Basic residues" evidence="18">
    <location>
        <begin position="85"/>
        <end position="94"/>
    </location>
</feature>
<dbReference type="EC" id="7.6.2.1" evidence="16"/>
<keyword evidence="10 16" id="KW-0472">Membrane</keyword>
<dbReference type="InterPro" id="IPR018303">
    <property type="entry name" value="ATPase_P-typ_P_site"/>
</dbReference>
<evidence type="ECO:0000256" key="6">
    <source>
        <dbReference type="ARBA" id="ARBA00022840"/>
    </source>
</evidence>
<feature type="transmembrane region" description="Helical" evidence="16">
    <location>
        <begin position="1131"/>
        <end position="1152"/>
    </location>
</feature>
<dbReference type="InterPro" id="IPR032631">
    <property type="entry name" value="P-type_ATPase_N"/>
</dbReference>
<comment type="catalytic activity">
    <reaction evidence="12">
        <text>a 1,2-diacyl-sn-glycero-3-phosphoethanolamine(out) + ATP + H2O = a 1,2-diacyl-sn-glycero-3-phosphoethanolamine(in) + ADP + phosphate + H(+)</text>
        <dbReference type="Rhea" id="RHEA:66132"/>
        <dbReference type="ChEBI" id="CHEBI:15377"/>
        <dbReference type="ChEBI" id="CHEBI:15378"/>
        <dbReference type="ChEBI" id="CHEBI:30616"/>
        <dbReference type="ChEBI" id="CHEBI:43474"/>
        <dbReference type="ChEBI" id="CHEBI:64612"/>
        <dbReference type="ChEBI" id="CHEBI:456216"/>
    </reaction>
    <physiologicalReaction direction="left-to-right" evidence="12">
        <dbReference type="Rhea" id="RHEA:66133"/>
    </physiologicalReaction>
</comment>
<evidence type="ECO:0000256" key="3">
    <source>
        <dbReference type="ARBA" id="ARBA00022692"/>
    </source>
</evidence>
<dbReference type="SUPFAM" id="SSF56784">
    <property type="entry name" value="HAD-like"/>
    <property type="match status" value="1"/>
</dbReference>
<dbReference type="InterPro" id="IPR006539">
    <property type="entry name" value="P-type_ATPase_IV"/>
</dbReference>
<feature type="transmembrane region" description="Helical" evidence="16">
    <location>
        <begin position="1205"/>
        <end position="1227"/>
    </location>
</feature>
<keyword evidence="8 16" id="KW-1278">Translocase</keyword>
<keyword evidence="22" id="KW-1185">Reference proteome</keyword>
<feature type="binding site" evidence="14">
    <location>
        <position position="960"/>
    </location>
    <ligand>
        <name>ATP</name>
        <dbReference type="ChEBI" id="CHEBI:30616"/>
    </ligand>
</feature>
<feature type="active site" description="4-aspartylphosphate intermediate" evidence="13">
    <location>
        <position position="569"/>
    </location>
</feature>
<evidence type="ECO:0000256" key="7">
    <source>
        <dbReference type="ARBA" id="ARBA00022842"/>
    </source>
</evidence>
<evidence type="ECO:0000256" key="5">
    <source>
        <dbReference type="ARBA" id="ARBA00022741"/>
    </source>
</evidence>
<evidence type="ECO:0000256" key="13">
    <source>
        <dbReference type="PIRSR" id="PIRSR606539-1"/>
    </source>
</evidence>
<feature type="binding site" evidence="15">
    <location>
        <position position="957"/>
    </location>
    <ligand>
        <name>Mg(2+)</name>
        <dbReference type="ChEBI" id="CHEBI:18420"/>
    </ligand>
</feature>
<dbReference type="Pfam" id="PF16209">
    <property type="entry name" value="PhoLip_ATPase_N"/>
    <property type="match status" value="1"/>
</dbReference>
<dbReference type="NCBIfam" id="TIGR01494">
    <property type="entry name" value="ATPase_P-type"/>
    <property type="match status" value="1"/>
</dbReference>
<feature type="binding site" evidence="14">
    <location>
        <position position="569"/>
    </location>
    <ligand>
        <name>ATP</name>
        <dbReference type="ChEBI" id="CHEBI:30616"/>
    </ligand>
</feature>
<dbReference type="Gene3D" id="2.70.150.10">
    <property type="entry name" value="Calcium-transporting ATPase, cytoplasmic transduction domain A"/>
    <property type="match status" value="1"/>
</dbReference>
<dbReference type="PANTHER" id="PTHR24092">
    <property type="entry name" value="PROBABLE PHOSPHOLIPID-TRANSPORTING ATPASE"/>
    <property type="match status" value="1"/>
</dbReference>
<feature type="transmembrane region" description="Helical" evidence="16">
    <location>
        <begin position="1164"/>
        <end position="1185"/>
    </location>
</feature>
<evidence type="ECO:0000259" key="19">
    <source>
        <dbReference type="Pfam" id="PF16209"/>
    </source>
</evidence>
<sequence>MPPGDGNPSGDFVPPDVLNDSSPPPASALATQHPPNNNTASLNARPAYPATQPLQQPLAKAPSHQHSAPAPDGDSLPPVATTRTHLSHSKRKSNPFKAFSETLRKHNPLRRNAGNDDNTPYEVVFPCPDSTFRLKSNYIRTTKYTIYSFLPKTLYYQFRRFYNIYFLAGALSVIAGVSSLSPASQILPLVVVLAFSLAKEAYEDYHRYKADRLANTGPITLLRNGSRLETTRMYIQPGDIVCLEKGEKSPVDAIILSTNYEDGTCFVETAELDGETNLKRRSAVVELAHYNTDEVRLLKLIKAFGEKRHSEGKPGDGAPEGWAKAFLPNCVMGESSANERPLLKVSSIQGTILCEQPNDKLNTFDGLISVTAPNGQPSVKYPLTPTNVILRGSNIRNTTFAYALVVYTGANTKIIRNLKKPKLKTSTLEKKINWLVMGAFVVNAIFLISSVSLEWRFYKNIYDRERVAIATDPVNYPVLWYLGPVDDQPSRHVLNTIISFFALYTYVIPISLFVTIEIVRVVQAKYIQWDHNMRSYMTNSDGTITTVKSKANNSNLNEDLGVVEYVFSDKTGTVTRNEMKVVGWYLDGIGNVPAGIADGAGKLGRLVTENSVDEETKQRIIAFGHALALCHNVIPAPDPRIPGELLYESQSPDESALLFGIKTDGFTLLSRTKAAIKITDPTSTGTNANPLEFVQLALLDFTSDRKRMSIIVRAPDGVLTLYCKGADNIVLERLAADQADLVHHADASLKHYSEQGYRTLVVAYRTLTDEEYEDFRGKLDEAERALTNREESIAAVSEEIEKNLRFLGVTAIEDRLQDRVPETIEFLVDCGIKVWLLTGDKMETAINIGMSSRLILPDMSVLILDALSEQDLAHQVDSFTQQLSPSSSNYKRAALIIPGSTLATIFSSDHPHLPPLLLTLSQLCTTVIACRVTPLQKALVVQLVQRNLKCTTLAIGDGANDVSMIQAANVGVGVVGREGTQAVRAADYAIGEFRHLARLLTVHGRWSRLRLSSLVFYSFYKNLVMITVQWWFGFQCAWSGSLVYEEIFLTGYNIVFTSLPPLFIAVFDYDCRPDVLLEHPQLYKAIRKGLYWSRTRMFRTLFEALITASLIFYFVYIPFHDNTLDPGGYTAGYYTQTYLFSTPMLIVVLIRAGMMHVVWVGRGACITAGVLVLSLVANLIVMGIVELFKWVDEGTFESVHVLTGFWTVTVLVVATCSGGALFIKYFFRHIFPRDTDILHEESVGLTSSAANKELDHGDQQEMGVAGR</sequence>
<feature type="domain" description="P-type ATPase N-terminal" evidence="19">
    <location>
        <begin position="132"/>
        <end position="185"/>
    </location>
</feature>
<organism evidence="21 22">
    <name type="scientific">Powellomyces hirtus</name>
    <dbReference type="NCBI Taxonomy" id="109895"/>
    <lineage>
        <taxon>Eukaryota</taxon>
        <taxon>Fungi</taxon>
        <taxon>Fungi incertae sedis</taxon>
        <taxon>Chytridiomycota</taxon>
        <taxon>Chytridiomycota incertae sedis</taxon>
        <taxon>Chytridiomycetes</taxon>
        <taxon>Spizellomycetales</taxon>
        <taxon>Powellomycetaceae</taxon>
        <taxon>Powellomyces</taxon>
    </lineage>
</organism>
<comment type="caution">
    <text evidence="21">The sequence shown here is derived from an EMBL/GenBank/DDBJ whole genome shotgun (WGS) entry which is preliminary data.</text>
</comment>
<feature type="transmembrane region" description="Helical" evidence="16">
    <location>
        <begin position="161"/>
        <end position="180"/>
    </location>
</feature>
<feature type="transmembrane region" description="Helical" evidence="16">
    <location>
        <begin position="432"/>
        <end position="453"/>
    </location>
</feature>
<feature type="binding site" evidence="14">
    <location>
        <position position="701"/>
    </location>
    <ligand>
        <name>ATP</name>
        <dbReference type="ChEBI" id="CHEBI:30616"/>
    </ligand>
</feature>
<name>A0A507DRZ9_9FUNG</name>
<evidence type="ECO:0000256" key="18">
    <source>
        <dbReference type="SAM" id="MobiDB-lite"/>
    </source>
</evidence>
<evidence type="ECO:0000256" key="2">
    <source>
        <dbReference type="ARBA" id="ARBA00008109"/>
    </source>
</evidence>
<feature type="region of interest" description="Disordered" evidence="18">
    <location>
        <begin position="1"/>
        <end position="118"/>
    </location>
</feature>
<feature type="binding site" evidence="14">
    <location>
        <position position="838"/>
    </location>
    <ligand>
        <name>ATP</name>
        <dbReference type="ChEBI" id="CHEBI:30616"/>
    </ligand>
</feature>
<dbReference type="Proteomes" id="UP000318582">
    <property type="component" value="Unassembled WGS sequence"/>
</dbReference>
<feature type="binding site" evidence="14">
    <location>
        <position position="654"/>
    </location>
    <ligand>
        <name>ATP</name>
        <dbReference type="ChEBI" id="CHEBI:30616"/>
    </ligand>
</feature>
<feature type="binding site" evidence="15">
    <location>
        <position position="961"/>
    </location>
    <ligand>
        <name>Mg(2+)</name>
        <dbReference type="ChEBI" id="CHEBI:18420"/>
    </ligand>
</feature>
<dbReference type="FunFam" id="3.40.50.1000:FF:000084">
    <property type="entry name" value="Phospholipid-transporting ATPase"/>
    <property type="match status" value="1"/>
</dbReference>
<feature type="compositionally biased region" description="Polar residues" evidence="18">
    <location>
        <begin position="29"/>
        <end position="42"/>
    </location>
</feature>
<dbReference type="GO" id="GO:0140326">
    <property type="term" value="F:ATPase-coupled intramembrane lipid transporter activity"/>
    <property type="evidence" value="ECO:0007669"/>
    <property type="project" value="UniProtKB-EC"/>
</dbReference>
<evidence type="ECO:0000256" key="15">
    <source>
        <dbReference type="PIRSR" id="PIRSR606539-3"/>
    </source>
</evidence>
<dbReference type="AlphaFoldDB" id="A0A507DRZ9"/>
<dbReference type="SUPFAM" id="SSF81660">
    <property type="entry name" value="Metal cation-transporting ATPase, ATP-binding domain N"/>
    <property type="match status" value="1"/>
</dbReference>
<evidence type="ECO:0000256" key="12">
    <source>
        <dbReference type="ARBA" id="ARBA00049128"/>
    </source>
</evidence>
<dbReference type="EMBL" id="QEAQ01000164">
    <property type="protein sequence ID" value="TPX54241.1"/>
    <property type="molecule type" value="Genomic_DNA"/>
</dbReference>
<evidence type="ECO:0000256" key="9">
    <source>
        <dbReference type="ARBA" id="ARBA00022989"/>
    </source>
</evidence>